<dbReference type="GO" id="GO:0030154">
    <property type="term" value="P:cell differentiation"/>
    <property type="evidence" value="ECO:0007669"/>
    <property type="project" value="UniProtKB-KW"/>
</dbReference>
<reference evidence="8 9" key="1">
    <citation type="submission" date="2024-05" db="EMBL/GenBank/DDBJ databases">
        <title>The nuclear and mitochondrial genome assemblies of Tetragonisca angustula (Apidae: Meliponini), a tiny yet remarkable pollinator in the Neotropics.</title>
        <authorList>
            <person name="Ferrari R."/>
            <person name="Ricardo P.C."/>
            <person name="Dias F.C."/>
            <person name="Araujo N.S."/>
            <person name="Soares D.O."/>
            <person name="Zhou Q.-S."/>
            <person name="Zhu C.-D."/>
            <person name="Coutinho L."/>
            <person name="Airas M.C."/>
            <person name="Batista T.M."/>
        </authorList>
    </citation>
    <scope>NUCLEOTIDE SEQUENCE [LARGE SCALE GENOMIC DNA]</scope>
    <source>
        <strain evidence="8">ASF017062</strain>
        <tissue evidence="8">Abdomen</tissue>
    </source>
</reference>
<accession>A0AAW0ZUQ0</accession>
<feature type="region of interest" description="Disordered" evidence="7">
    <location>
        <begin position="1"/>
        <end position="53"/>
    </location>
</feature>
<dbReference type="Pfam" id="PF06910">
    <property type="entry name" value="MEA1"/>
    <property type="match status" value="1"/>
</dbReference>
<proteinExistence type="predicted"/>
<keyword evidence="5" id="KW-0221">Differentiation</keyword>
<dbReference type="PANTHER" id="PTHR17005">
    <property type="entry name" value="MALE-ENHANCED ANTIGEN-1"/>
    <property type="match status" value="1"/>
</dbReference>
<evidence type="ECO:0000256" key="2">
    <source>
        <dbReference type="ARBA" id="ARBA00022245"/>
    </source>
</evidence>
<keyword evidence="9" id="KW-1185">Reference proteome</keyword>
<dbReference type="InterPro" id="IPR009685">
    <property type="entry name" value="MEA1"/>
</dbReference>
<evidence type="ECO:0000256" key="4">
    <source>
        <dbReference type="ARBA" id="ARBA00022553"/>
    </source>
</evidence>
<evidence type="ECO:0000313" key="9">
    <source>
        <dbReference type="Proteomes" id="UP001432146"/>
    </source>
</evidence>
<evidence type="ECO:0000256" key="5">
    <source>
        <dbReference type="ARBA" id="ARBA00022782"/>
    </source>
</evidence>
<sequence>MSPDPTQEPVEESLNVPNLPLDRGMNASDSEDDDMGMAGYVPLSQIPADSDPMLYEDEDDEWISNAGESNQTLRPPILESQNDSMSETIEVWSSPRNRSNIDMDADKINQVKSMMASFTLPLTAIPEWAKAISEEQWKEQLIGRIKEMQNREK</sequence>
<evidence type="ECO:0000313" key="8">
    <source>
        <dbReference type="EMBL" id="KAK9300672.1"/>
    </source>
</evidence>
<name>A0AAW0ZUQ0_9HYME</name>
<comment type="caution">
    <text evidence="8">The sequence shown here is derived from an EMBL/GenBank/DDBJ whole genome shotgun (WGS) entry which is preliminary data.</text>
</comment>
<feature type="region of interest" description="Disordered" evidence="7">
    <location>
        <begin position="66"/>
        <end position="86"/>
    </location>
</feature>
<evidence type="ECO:0000256" key="3">
    <source>
        <dbReference type="ARBA" id="ARBA00022473"/>
    </source>
</evidence>
<gene>
    <name evidence="8" type="ORF">QLX08_006708</name>
</gene>
<protein>
    <recommendedName>
        <fullName evidence="2">Male-enhanced antigen 1</fullName>
    </recommendedName>
</protein>
<evidence type="ECO:0000256" key="7">
    <source>
        <dbReference type="SAM" id="MobiDB-lite"/>
    </source>
</evidence>
<dbReference type="Proteomes" id="UP001432146">
    <property type="component" value="Unassembled WGS sequence"/>
</dbReference>
<dbReference type="AlphaFoldDB" id="A0AAW0ZUQ0"/>
<comment type="function">
    <text evidence="1">May play an important role in spermatogenesis and/or testis development.</text>
</comment>
<dbReference type="GO" id="GO:0007283">
    <property type="term" value="P:spermatogenesis"/>
    <property type="evidence" value="ECO:0007669"/>
    <property type="project" value="UniProtKB-KW"/>
</dbReference>
<organism evidence="8 9">
    <name type="scientific">Tetragonisca angustula</name>
    <dbReference type="NCBI Taxonomy" id="166442"/>
    <lineage>
        <taxon>Eukaryota</taxon>
        <taxon>Metazoa</taxon>
        <taxon>Ecdysozoa</taxon>
        <taxon>Arthropoda</taxon>
        <taxon>Hexapoda</taxon>
        <taxon>Insecta</taxon>
        <taxon>Pterygota</taxon>
        <taxon>Neoptera</taxon>
        <taxon>Endopterygota</taxon>
        <taxon>Hymenoptera</taxon>
        <taxon>Apocrita</taxon>
        <taxon>Aculeata</taxon>
        <taxon>Apoidea</taxon>
        <taxon>Anthophila</taxon>
        <taxon>Apidae</taxon>
        <taxon>Tetragonisca</taxon>
    </lineage>
</organism>
<evidence type="ECO:0000256" key="6">
    <source>
        <dbReference type="ARBA" id="ARBA00022871"/>
    </source>
</evidence>
<evidence type="ECO:0000256" key="1">
    <source>
        <dbReference type="ARBA" id="ARBA00002540"/>
    </source>
</evidence>
<keyword evidence="6" id="KW-0744">Spermatogenesis</keyword>
<keyword evidence="4" id="KW-0597">Phosphoprotein</keyword>
<keyword evidence="3" id="KW-0217">Developmental protein</keyword>
<dbReference type="EMBL" id="JAWNGG020000123">
    <property type="protein sequence ID" value="KAK9300672.1"/>
    <property type="molecule type" value="Genomic_DNA"/>
</dbReference>